<dbReference type="SUPFAM" id="SSF51905">
    <property type="entry name" value="FAD/NAD(P)-binding domain"/>
    <property type="match status" value="2"/>
</dbReference>
<keyword evidence="3" id="KW-0274">FAD</keyword>
<dbReference type="PRINTS" id="PR00368">
    <property type="entry name" value="FADPNR"/>
</dbReference>
<evidence type="ECO:0000259" key="6">
    <source>
        <dbReference type="Pfam" id="PF14759"/>
    </source>
</evidence>
<dbReference type="GO" id="GO:0005737">
    <property type="term" value="C:cytoplasm"/>
    <property type="evidence" value="ECO:0007669"/>
    <property type="project" value="TreeGrafter"/>
</dbReference>
<dbReference type="Pfam" id="PF07992">
    <property type="entry name" value="Pyr_redox_2"/>
    <property type="match status" value="1"/>
</dbReference>
<evidence type="ECO:0000256" key="4">
    <source>
        <dbReference type="ARBA" id="ARBA00023002"/>
    </source>
</evidence>
<dbReference type="GO" id="GO:0016651">
    <property type="term" value="F:oxidoreductase activity, acting on NAD(P)H"/>
    <property type="evidence" value="ECO:0007669"/>
    <property type="project" value="TreeGrafter"/>
</dbReference>
<evidence type="ECO:0000259" key="5">
    <source>
        <dbReference type="Pfam" id="PF07992"/>
    </source>
</evidence>
<accession>A0A9Y2NMW3</accession>
<dbReference type="InterPro" id="IPR028202">
    <property type="entry name" value="Reductase_C"/>
</dbReference>
<dbReference type="Gene3D" id="3.30.390.30">
    <property type="match status" value="1"/>
</dbReference>
<reference evidence="7 8" key="1">
    <citation type="submission" date="2023-06" db="EMBL/GenBank/DDBJ databases">
        <authorList>
            <person name="Oyuntsetseg B."/>
            <person name="Kim S.B."/>
        </authorList>
    </citation>
    <scope>NUCLEOTIDE SEQUENCE [LARGE SCALE GENOMIC DNA]</scope>
    <source>
        <strain evidence="7 8">4-36</strain>
    </source>
</reference>
<dbReference type="PANTHER" id="PTHR43557:SF2">
    <property type="entry name" value="RIESKE DOMAIN-CONTAINING PROTEIN-RELATED"/>
    <property type="match status" value="1"/>
</dbReference>
<comment type="cofactor">
    <cofactor evidence="1">
        <name>FAD</name>
        <dbReference type="ChEBI" id="CHEBI:57692"/>
    </cofactor>
</comment>
<dbReference type="InterPro" id="IPR023753">
    <property type="entry name" value="FAD/NAD-binding_dom"/>
</dbReference>
<organism evidence="7 8">
    <name type="scientific">Amycolatopsis mongoliensis</name>
    <dbReference type="NCBI Taxonomy" id="715475"/>
    <lineage>
        <taxon>Bacteria</taxon>
        <taxon>Bacillati</taxon>
        <taxon>Actinomycetota</taxon>
        <taxon>Actinomycetes</taxon>
        <taxon>Pseudonocardiales</taxon>
        <taxon>Pseudonocardiaceae</taxon>
        <taxon>Amycolatopsis</taxon>
    </lineage>
</organism>
<dbReference type="Pfam" id="PF14759">
    <property type="entry name" value="Reductase_C"/>
    <property type="match status" value="1"/>
</dbReference>
<dbReference type="InterPro" id="IPR036188">
    <property type="entry name" value="FAD/NAD-bd_sf"/>
</dbReference>
<dbReference type="AlphaFoldDB" id="A0A9Y2NMW3"/>
<dbReference type="SUPFAM" id="SSF55424">
    <property type="entry name" value="FAD/NAD-linked reductases, dimerisation (C-terminal) domain"/>
    <property type="match status" value="1"/>
</dbReference>
<evidence type="ECO:0000256" key="1">
    <source>
        <dbReference type="ARBA" id="ARBA00001974"/>
    </source>
</evidence>
<evidence type="ECO:0000313" key="8">
    <source>
        <dbReference type="Proteomes" id="UP001239397"/>
    </source>
</evidence>
<dbReference type="Proteomes" id="UP001239397">
    <property type="component" value="Chromosome"/>
</dbReference>
<gene>
    <name evidence="7" type="ORF">QRX60_44820</name>
</gene>
<dbReference type="RefSeq" id="WP_286003828.1">
    <property type="nucleotide sequence ID" value="NZ_CP127295.1"/>
</dbReference>
<dbReference type="PRINTS" id="PR00411">
    <property type="entry name" value="PNDRDTASEI"/>
</dbReference>
<feature type="domain" description="FAD/NAD(P)-binding" evidence="5">
    <location>
        <begin position="7"/>
        <end position="293"/>
    </location>
</feature>
<dbReference type="Gene3D" id="3.50.50.60">
    <property type="entry name" value="FAD/NAD(P)-binding domain"/>
    <property type="match status" value="2"/>
</dbReference>
<keyword evidence="2" id="KW-0285">Flavoprotein</keyword>
<evidence type="ECO:0000313" key="7">
    <source>
        <dbReference type="EMBL" id="WIY07604.1"/>
    </source>
</evidence>
<dbReference type="InterPro" id="IPR016156">
    <property type="entry name" value="FAD/NAD-linked_Rdtase_dimer_sf"/>
</dbReference>
<keyword evidence="4" id="KW-0560">Oxidoreductase</keyword>
<name>A0A9Y2NMW3_9PSEU</name>
<dbReference type="EMBL" id="CP127295">
    <property type="protein sequence ID" value="WIY07604.1"/>
    <property type="molecule type" value="Genomic_DNA"/>
</dbReference>
<dbReference type="InterPro" id="IPR050446">
    <property type="entry name" value="FAD-oxidoreductase/Apoptosis"/>
</dbReference>
<evidence type="ECO:0000256" key="2">
    <source>
        <dbReference type="ARBA" id="ARBA00022630"/>
    </source>
</evidence>
<sequence>MARAAGVVVVGASIAGLTVVEELRSKGFGGPITLLESEDTAGYSRPLLSKGVLAGEGDPSTALLPAPEDLGVDVLRGTSARGLDLDRNLVELDGDALPFDKLVVATGARALTLHDLGANDDCVPEVVLRTMDDAVRLRDLLGSARTVLVVGGGVLGMEVASAASSKGLAVTVVDRGAPMARTGGAFLSRMVSACARERGVQLVSAPEGARLVERDSRPAVVAGGHLLEADVVVTAVGCRPNVEWLARTGLSLSPGVVVDNRCRVREHIAAAGDVVSVEGSRRQPHWSTALDQARVAADVLLYGDDASPYINRPYFWTDQFGLSVKFAGRPTSDDPELVDGSQDTLSGLWRWTDAGHPHAAVAINRRIPIARLLHTAGHS</sequence>
<feature type="domain" description="Reductase C-terminal" evidence="6">
    <location>
        <begin position="314"/>
        <end position="366"/>
    </location>
</feature>
<protein>
    <submittedName>
        <fullName evidence="7">FAD-dependent oxidoreductase</fullName>
    </submittedName>
</protein>
<dbReference type="PANTHER" id="PTHR43557">
    <property type="entry name" value="APOPTOSIS-INDUCING FACTOR 1"/>
    <property type="match status" value="1"/>
</dbReference>
<proteinExistence type="predicted"/>
<keyword evidence="8" id="KW-1185">Reference proteome</keyword>
<evidence type="ECO:0000256" key="3">
    <source>
        <dbReference type="ARBA" id="ARBA00022827"/>
    </source>
</evidence>
<dbReference type="KEGG" id="amog:QRX60_44820"/>